<dbReference type="Pfam" id="PF00293">
    <property type="entry name" value="NUDIX"/>
    <property type="match status" value="1"/>
</dbReference>
<proteinExistence type="predicted"/>
<dbReference type="PROSITE" id="PS51462">
    <property type="entry name" value="NUDIX"/>
    <property type="match status" value="1"/>
</dbReference>
<dbReference type="SUPFAM" id="SSF55811">
    <property type="entry name" value="Nudix"/>
    <property type="match status" value="1"/>
</dbReference>
<dbReference type="PANTHER" id="PTHR43046:SF2">
    <property type="entry name" value="8-OXO-DGTP DIPHOSPHATASE-RELATED"/>
    <property type="match status" value="1"/>
</dbReference>
<name>A0AAN0KFE7_9ACTN</name>
<dbReference type="InterPro" id="IPR020084">
    <property type="entry name" value="NUDIX_hydrolase_CS"/>
</dbReference>
<dbReference type="AlphaFoldDB" id="A0AAN0KFE7"/>
<accession>A0AAN0KFE7</accession>
<evidence type="ECO:0000259" key="4">
    <source>
        <dbReference type="PROSITE" id="PS51462"/>
    </source>
</evidence>
<dbReference type="Gene3D" id="3.90.79.10">
    <property type="entry name" value="Nucleoside Triphosphate Pyrophosphohydrolase"/>
    <property type="match status" value="1"/>
</dbReference>
<keyword evidence="6" id="KW-1185">Reference proteome</keyword>
<feature type="domain" description="Nudix hydrolase" evidence="4">
    <location>
        <begin position="1"/>
        <end position="126"/>
    </location>
</feature>
<protein>
    <submittedName>
        <fullName evidence="5">NUDIX domain-containing protein</fullName>
    </submittedName>
</protein>
<dbReference type="InterPro" id="IPR015797">
    <property type="entry name" value="NUDIX_hydrolase-like_dom_sf"/>
</dbReference>
<dbReference type="GO" id="GO:0016787">
    <property type="term" value="F:hydrolase activity"/>
    <property type="evidence" value="ECO:0007669"/>
    <property type="project" value="UniProtKB-KW"/>
</dbReference>
<organism evidence="5 6">
    <name type="scientific">Brooklawnia propionicigenes</name>
    <dbReference type="NCBI Taxonomy" id="3041175"/>
    <lineage>
        <taxon>Bacteria</taxon>
        <taxon>Bacillati</taxon>
        <taxon>Actinomycetota</taxon>
        <taxon>Actinomycetes</taxon>
        <taxon>Propionibacteriales</taxon>
        <taxon>Propionibacteriaceae</taxon>
        <taxon>Brooklawnia</taxon>
    </lineage>
</organism>
<keyword evidence="2" id="KW-0378">Hydrolase</keyword>
<evidence type="ECO:0000256" key="3">
    <source>
        <dbReference type="SAM" id="MobiDB-lite"/>
    </source>
</evidence>
<evidence type="ECO:0000313" key="6">
    <source>
        <dbReference type="Proteomes" id="UP001431656"/>
    </source>
</evidence>
<evidence type="ECO:0000256" key="1">
    <source>
        <dbReference type="ARBA" id="ARBA00001946"/>
    </source>
</evidence>
<evidence type="ECO:0000313" key="5">
    <source>
        <dbReference type="EMBL" id="BEH01778.1"/>
    </source>
</evidence>
<reference evidence="5" key="1">
    <citation type="journal article" date="2024" name="Int. J. Syst. Evol. Microbiol.">
        <title>Brooklawnia propionicigenes sp. nov., a facultatively anaerobic, propionate-producing bacterium isolated from a methanogenic reactor treating waste from cattle farms.</title>
        <authorList>
            <person name="Akita Y."/>
            <person name="Ueki A."/>
            <person name="Tonouchi A."/>
            <person name="Sugawara Y."/>
            <person name="Honma S."/>
            <person name="Kaku N."/>
            <person name="Ueki K."/>
        </authorList>
    </citation>
    <scope>NUCLEOTIDE SEQUENCE</scope>
    <source>
        <strain evidence="5">SH051</strain>
    </source>
</reference>
<evidence type="ECO:0000256" key="2">
    <source>
        <dbReference type="ARBA" id="ARBA00022801"/>
    </source>
</evidence>
<sequence length="151" mass="16170">MIEVSAVCLFDDSGRVLTVRKRGTSGWMLVGGKPEVGETPRQCAIREVAEELGVGLDAARLRDLGTFHSIAVNEGVPLTAHVFISDERVSPSVHAELAALRWVNPADPGDGQAPLNTDLVFPLLVSAGERRGADDRVGPPATIERRSTCHH</sequence>
<gene>
    <name evidence="5" type="ORF">brsh051_10590</name>
</gene>
<dbReference type="PANTHER" id="PTHR43046">
    <property type="entry name" value="GDP-MANNOSE MANNOSYL HYDROLASE"/>
    <property type="match status" value="1"/>
</dbReference>
<dbReference type="RefSeq" id="WP_286268107.1">
    <property type="nucleotide sequence ID" value="NZ_AP028056.1"/>
</dbReference>
<feature type="region of interest" description="Disordered" evidence="3">
    <location>
        <begin position="131"/>
        <end position="151"/>
    </location>
</feature>
<dbReference type="EMBL" id="AP028056">
    <property type="protein sequence ID" value="BEH01778.1"/>
    <property type="molecule type" value="Genomic_DNA"/>
</dbReference>
<dbReference type="CDD" id="cd04690">
    <property type="entry name" value="NUDIX_Hydrolase"/>
    <property type="match status" value="1"/>
</dbReference>
<dbReference type="InterPro" id="IPR000086">
    <property type="entry name" value="NUDIX_hydrolase_dom"/>
</dbReference>
<comment type="cofactor">
    <cofactor evidence="1">
        <name>Mg(2+)</name>
        <dbReference type="ChEBI" id="CHEBI:18420"/>
    </cofactor>
</comment>
<dbReference type="PROSITE" id="PS00893">
    <property type="entry name" value="NUDIX_BOX"/>
    <property type="match status" value="1"/>
</dbReference>
<dbReference type="Proteomes" id="UP001431656">
    <property type="component" value="Chromosome"/>
</dbReference>
<dbReference type="KEGG" id="broo:brsh051_10590"/>